<dbReference type="AlphaFoldDB" id="A0A1F7XVT0"/>
<dbReference type="Proteomes" id="UP000178446">
    <property type="component" value="Unassembled WGS sequence"/>
</dbReference>
<dbReference type="EMBL" id="MGGB01000022">
    <property type="protein sequence ID" value="OGM19144.1"/>
    <property type="molecule type" value="Genomic_DNA"/>
</dbReference>
<evidence type="ECO:0000313" key="2">
    <source>
        <dbReference type="Proteomes" id="UP000178446"/>
    </source>
</evidence>
<protein>
    <recommendedName>
        <fullName evidence="3">TraG P-loop domain-containing protein</fullName>
    </recommendedName>
</protein>
<comment type="caution">
    <text evidence="1">The sequence shown here is derived from an EMBL/GenBank/DDBJ whole genome shotgun (WGS) entry which is preliminary data.</text>
</comment>
<evidence type="ECO:0000313" key="1">
    <source>
        <dbReference type="EMBL" id="OGM19144.1"/>
    </source>
</evidence>
<organism evidence="1 2">
    <name type="scientific">Candidatus Woesebacteria bacterium RIFCSPHIGHO2_01_FULL_37_10</name>
    <dbReference type="NCBI Taxonomy" id="1802489"/>
    <lineage>
        <taxon>Bacteria</taxon>
        <taxon>Candidatus Woeseibacteriota</taxon>
    </lineage>
</organism>
<sequence>MAIPLLSTPDKALVATTQALIPVADISDGIVVYKNGGAALIMESTSLNFGLLSELEQQAVIASYAGLLNSFNFPVQIMVRSQKKDISIYMEFLQEAQSKIKNQLLYKLMTDYRTYIQDAIKKRNVLSKKFYIAVVFTPYELGIAKSVVSTVSFGQKQRTLPYPKSYVTRKAKVSLYPKRDHLMRQATRLGVRLKPLSDDELLRLFYGIYNPEPPVKEEGGFGGGI</sequence>
<name>A0A1F7XVT0_9BACT</name>
<accession>A0A1F7XVT0</accession>
<gene>
    <name evidence="1" type="ORF">A2685_02710</name>
</gene>
<reference evidence="1 2" key="1">
    <citation type="journal article" date="2016" name="Nat. Commun.">
        <title>Thousands of microbial genomes shed light on interconnected biogeochemical processes in an aquifer system.</title>
        <authorList>
            <person name="Anantharaman K."/>
            <person name="Brown C.T."/>
            <person name="Hug L.A."/>
            <person name="Sharon I."/>
            <person name="Castelle C.J."/>
            <person name="Probst A.J."/>
            <person name="Thomas B.C."/>
            <person name="Singh A."/>
            <person name="Wilkins M.J."/>
            <person name="Karaoz U."/>
            <person name="Brodie E.L."/>
            <person name="Williams K.H."/>
            <person name="Hubbard S.S."/>
            <person name="Banfield J.F."/>
        </authorList>
    </citation>
    <scope>NUCLEOTIDE SEQUENCE [LARGE SCALE GENOMIC DNA]</scope>
</reference>
<proteinExistence type="predicted"/>
<evidence type="ECO:0008006" key="3">
    <source>
        <dbReference type="Google" id="ProtNLM"/>
    </source>
</evidence>